<evidence type="ECO:0000313" key="17">
    <source>
        <dbReference type="EMBL" id="KAB2383682.1"/>
    </source>
</evidence>
<sequence>MVGDMATLTLVAMLVHTVTDWPSHGGLICSGLVRAACVVVGASAAVLASLDTGQPFRVALALLPAGAHRLGRRVPLAAQPALNTAEGLLQLSRLTAKRPLNAATLSSFAQNLCQGMRADRLWLHASLPSGPIYMEISAESATHHGSPLEHLGDFKSPAHSEAPGVIRRRMLPEGWRAGLYTPLRPDGRDAGYIRLGWTHLSKVHLAVWRVGRLLREAVPNVARAPGVFWANAQTAHELQKKSSRLDSIIDHSNIAIVAIEPSGRVAVWNTAIAKLVGTPATHAVGRHVTDLFALTDDAGEAVDLTEMRCGTVRLTTRTGRSLWVKISVSTPTGPYADGLLAAVLIEQSTIRQLTHMRHLLLDSARHELRGSLAAISGHAQLLDDTSAEAEAKESINAIQDAVELMERAITDLTMAINADSSSIRPVATHEPIDISQLLHRTLQSVPSVASRSLVSEQQGIAVRGDPVRLRQCLFLLLGNVEKYAPEGKVSITIHVEREHGVITIADEGPGLSENELQQALTPYYRSARTGDLPGTGLGLHIARTMMSAMHGGIELTHATSGGLRVDIWLPLEEPHQRSNCKGAPPVDASGRR</sequence>
<evidence type="ECO:0000256" key="8">
    <source>
        <dbReference type="ARBA" id="ARBA00022741"/>
    </source>
</evidence>
<dbReference type="Gene3D" id="3.30.450.20">
    <property type="entry name" value="PAS domain"/>
    <property type="match status" value="1"/>
</dbReference>
<evidence type="ECO:0000256" key="12">
    <source>
        <dbReference type="ARBA" id="ARBA00023012"/>
    </source>
</evidence>
<dbReference type="GO" id="GO:0005886">
    <property type="term" value="C:plasma membrane"/>
    <property type="evidence" value="ECO:0007669"/>
    <property type="project" value="UniProtKB-SubCell"/>
</dbReference>
<dbReference type="PANTHER" id="PTHR42878">
    <property type="entry name" value="TWO-COMPONENT HISTIDINE KINASE"/>
    <property type="match status" value="1"/>
</dbReference>
<dbReference type="Proteomes" id="UP000483004">
    <property type="component" value="Unassembled WGS sequence"/>
</dbReference>
<evidence type="ECO:0000256" key="5">
    <source>
        <dbReference type="ARBA" id="ARBA00022553"/>
    </source>
</evidence>
<dbReference type="InterPro" id="IPR050351">
    <property type="entry name" value="BphY/WalK/GraS-like"/>
</dbReference>
<evidence type="ECO:0000256" key="9">
    <source>
        <dbReference type="ARBA" id="ARBA00022777"/>
    </source>
</evidence>
<dbReference type="InterPro" id="IPR036890">
    <property type="entry name" value="HATPase_C_sf"/>
</dbReference>
<gene>
    <name evidence="17" type="ORF">F9B16_11555</name>
</gene>
<dbReference type="GO" id="GO:0030295">
    <property type="term" value="F:protein kinase activator activity"/>
    <property type="evidence" value="ECO:0007669"/>
    <property type="project" value="TreeGrafter"/>
</dbReference>
<dbReference type="CDD" id="cd00082">
    <property type="entry name" value="HisKA"/>
    <property type="match status" value="1"/>
</dbReference>
<evidence type="ECO:0000256" key="3">
    <source>
        <dbReference type="ARBA" id="ARBA00004236"/>
    </source>
</evidence>
<dbReference type="Gene3D" id="1.10.287.130">
    <property type="match status" value="1"/>
</dbReference>
<dbReference type="SUPFAM" id="SSF55874">
    <property type="entry name" value="ATPase domain of HSP90 chaperone/DNA topoisomerase II/histidine kinase"/>
    <property type="match status" value="1"/>
</dbReference>
<proteinExistence type="predicted"/>
<keyword evidence="13" id="KW-0472">Membrane</keyword>
<keyword evidence="10" id="KW-0067">ATP-binding</keyword>
<evidence type="ECO:0000256" key="6">
    <source>
        <dbReference type="ARBA" id="ARBA00022679"/>
    </source>
</evidence>
<evidence type="ECO:0000313" key="18">
    <source>
        <dbReference type="Proteomes" id="UP000483004"/>
    </source>
</evidence>
<feature type="domain" description="PAS" evidence="16">
    <location>
        <begin position="241"/>
        <end position="292"/>
    </location>
</feature>
<dbReference type="InterPro" id="IPR005467">
    <property type="entry name" value="His_kinase_dom"/>
</dbReference>
<dbReference type="EC" id="2.7.13.3" evidence="4"/>
<dbReference type="InterPro" id="IPR003661">
    <property type="entry name" value="HisK_dim/P_dom"/>
</dbReference>
<dbReference type="PANTHER" id="PTHR42878:SF7">
    <property type="entry name" value="SENSOR HISTIDINE KINASE GLRK"/>
    <property type="match status" value="1"/>
</dbReference>
<evidence type="ECO:0000256" key="4">
    <source>
        <dbReference type="ARBA" id="ARBA00012438"/>
    </source>
</evidence>
<dbReference type="InterPro" id="IPR036097">
    <property type="entry name" value="HisK_dim/P_sf"/>
</dbReference>
<dbReference type="SUPFAM" id="SSF47384">
    <property type="entry name" value="Homodimeric domain of signal transducing histidine kinase"/>
    <property type="match status" value="1"/>
</dbReference>
<keyword evidence="8" id="KW-0547">Nucleotide-binding</keyword>
<keyword evidence="12" id="KW-0902">Two-component regulatory system</keyword>
<keyword evidence="6" id="KW-0808">Transferase</keyword>
<evidence type="ECO:0000256" key="11">
    <source>
        <dbReference type="ARBA" id="ARBA00022989"/>
    </source>
</evidence>
<dbReference type="Pfam" id="PF02518">
    <property type="entry name" value="HATPase_c"/>
    <property type="match status" value="1"/>
</dbReference>
<dbReference type="InterPro" id="IPR004358">
    <property type="entry name" value="Sig_transdc_His_kin-like_C"/>
</dbReference>
<keyword evidence="18" id="KW-1185">Reference proteome</keyword>
<dbReference type="SMART" id="SM00387">
    <property type="entry name" value="HATPase_c"/>
    <property type="match status" value="1"/>
</dbReference>
<dbReference type="NCBIfam" id="TIGR00229">
    <property type="entry name" value="sensory_box"/>
    <property type="match status" value="1"/>
</dbReference>
<reference evidence="17 18" key="1">
    <citation type="submission" date="2019-09" db="EMBL/GenBank/DDBJ databases">
        <title>Actinomadura physcomitrii sp. nov., a novel actinomycete isolated from moss [Physcomitrium sphaericum (Ludw) Fuernr].</title>
        <authorList>
            <person name="Liu C."/>
            <person name="Zhuang X."/>
        </authorList>
    </citation>
    <scope>NUCLEOTIDE SEQUENCE [LARGE SCALE GENOMIC DNA]</scope>
    <source>
        <strain evidence="17 18">CYP1-1B</strain>
    </source>
</reference>
<dbReference type="PROSITE" id="PS50109">
    <property type="entry name" value="HIS_KIN"/>
    <property type="match status" value="1"/>
</dbReference>
<dbReference type="Pfam" id="PF00512">
    <property type="entry name" value="HisKA"/>
    <property type="match status" value="1"/>
</dbReference>
<dbReference type="InterPro" id="IPR003594">
    <property type="entry name" value="HATPase_dom"/>
</dbReference>
<evidence type="ECO:0000259" key="16">
    <source>
        <dbReference type="PROSITE" id="PS50112"/>
    </source>
</evidence>
<dbReference type="InterPro" id="IPR013767">
    <property type="entry name" value="PAS_fold"/>
</dbReference>
<dbReference type="GO" id="GO:0006355">
    <property type="term" value="P:regulation of DNA-templated transcription"/>
    <property type="evidence" value="ECO:0007669"/>
    <property type="project" value="InterPro"/>
</dbReference>
<comment type="caution">
    <text evidence="17">The sequence shown here is derived from an EMBL/GenBank/DDBJ whole genome shotgun (WGS) entry which is preliminary data.</text>
</comment>
<dbReference type="Gene3D" id="3.30.565.10">
    <property type="entry name" value="Histidine kinase-like ATPase, C-terminal domain"/>
    <property type="match status" value="1"/>
</dbReference>
<dbReference type="AlphaFoldDB" id="A0A6L3VWE0"/>
<evidence type="ECO:0000256" key="13">
    <source>
        <dbReference type="ARBA" id="ARBA00023136"/>
    </source>
</evidence>
<evidence type="ECO:0000259" key="15">
    <source>
        <dbReference type="PROSITE" id="PS50109"/>
    </source>
</evidence>
<evidence type="ECO:0000256" key="1">
    <source>
        <dbReference type="ARBA" id="ARBA00000085"/>
    </source>
</evidence>
<dbReference type="PRINTS" id="PR00344">
    <property type="entry name" value="BCTRLSENSOR"/>
</dbReference>
<comment type="catalytic activity">
    <reaction evidence="1">
        <text>ATP + protein L-histidine = ADP + protein N-phospho-L-histidine.</text>
        <dbReference type="EC" id="2.7.13.3"/>
    </reaction>
</comment>
<keyword evidence="9" id="KW-0418">Kinase</keyword>
<organism evidence="17 18">
    <name type="scientific">Actinomadura montaniterrae</name>
    <dbReference type="NCBI Taxonomy" id="1803903"/>
    <lineage>
        <taxon>Bacteria</taxon>
        <taxon>Bacillati</taxon>
        <taxon>Actinomycetota</taxon>
        <taxon>Actinomycetes</taxon>
        <taxon>Streptosporangiales</taxon>
        <taxon>Thermomonosporaceae</taxon>
        <taxon>Actinomadura</taxon>
    </lineage>
</organism>
<dbReference type="CDD" id="cd00130">
    <property type="entry name" value="PAS"/>
    <property type="match status" value="1"/>
</dbReference>
<dbReference type="SMART" id="SM00388">
    <property type="entry name" value="HisKA"/>
    <property type="match status" value="1"/>
</dbReference>
<evidence type="ECO:0000256" key="14">
    <source>
        <dbReference type="ARBA" id="ARBA00039401"/>
    </source>
</evidence>
<dbReference type="Pfam" id="PF00989">
    <property type="entry name" value="PAS"/>
    <property type="match status" value="1"/>
</dbReference>
<keyword evidence="5" id="KW-0597">Phosphoprotein</keyword>
<dbReference type="PROSITE" id="PS50112">
    <property type="entry name" value="PAS"/>
    <property type="match status" value="1"/>
</dbReference>
<dbReference type="GO" id="GO:0005524">
    <property type="term" value="F:ATP binding"/>
    <property type="evidence" value="ECO:0007669"/>
    <property type="project" value="UniProtKB-KW"/>
</dbReference>
<feature type="domain" description="Histidine kinase" evidence="15">
    <location>
        <begin position="363"/>
        <end position="573"/>
    </location>
</feature>
<protein>
    <recommendedName>
        <fullName evidence="14">Sensor-like histidine kinase SenX3</fullName>
        <ecNumber evidence="4">2.7.13.3</ecNumber>
    </recommendedName>
</protein>
<evidence type="ECO:0000256" key="10">
    <source>
        <dbReference type="ARBA" id="ARBA00022840"/>
    </source>
</evidence>
<dbReference type="InterPro" id="IPR035965">
    <property type="entry name" value="PAS-like_dom_sf"/>
</dbReference>
<dbReference type="GO" id="GO:0007234">
    <property type="term" value="P:osmosensory signaling via phosphorelay pathway"/>
    <property type="evidence" value="ECO:0007669"/>
    <property type="project" value="TreeGrafter"/>
</dbReference>
<dbReference type="InterPro" id="IPR000014">
    <property type="entry name" value="PAS"/>
</dbReference>
<dbReference type="GO" id="GO:0000155">
    <property type="term" value="F:phosphorelay sensor kinase activity"/>
    <property type="evidence" value="ECO:0007669"/>
    <property type="project" value="InterPro"/>
</dbReference>
<evidence type="ECO:0000256" key="7">
    <source>
        <dbReference type="ARBA" id="ARBA00022692"/>
    </source>
</evidence>
<keyword evidence="7" id="KW-0812">Transmembrane</keyword>
<keyword evidence="11" id="KW-1133">Transmembrane helix</keyword>
<name>A0A6L3VWE0_9ACTN</name>
<dbReference type="EMBL" id="WBMR01000023">
    <property type="protein sequence ID" value="KAB2383682.1"/>
    <property type="molecule type" value="Genomic_DNA"/>
</dbReference>
<dbReference type="OrthoDB" id="9786919at2"/>
<comment type="subcellular location">
    <subcellularLocation>
        <location evidence="3">Cell membrane</location>
    </subcellularLocation>
    <subcellularLocation>
        <location evidence="2">Membrane</location>
        <topology evidence="2">Multi-pass membrane protein</topology>
    </subcellularLocation>
</comment>
<dbReference type="GO" id="GO:0000156">
    <property type="term" value="F:phosphorelay response regulator activity"/>
    <property type="evidence" value="ECO:0007669"/>
    <property type="project" value="TreeGrafter"/>
</dbReference>
<dbReference type="SUPFAM" id="SSF55785">
    <property type="entry name" value="PYP-like sensor domain (PAS domain)"/>
    <property type="match status" value="1"/>
</dbReference>
<evidence type="ECO:0000256" key="2">
    <source>
        <dbReference type="ARBA" id="ARBA00004141"/>
    </source>
</evidence>
<accession>A0A6L3VWE0</accession>